<accession>A0ACB7YAA7</accession>
<keyword evidence="2" id="KW-1185">Reference proteome</keyword>
<dbReference type="Proteomes" id="UP000828048">
    <property type="component" value="Chromosome 7"/>
</dbReference>
<comment type="caution">
    <text evidence="1">The sequence shown here is derived from an EMBL/GenBank/DDBJ whole genome shotgun (WGS) entry which is preliminary data.</text>
</comment>
<evidence type="ECO:0000313" key="2">
    <source>
        <dbReference type="Proteomes" id="UP000828048"/>
    </source>
</evidence>
<gene>
    <name evidence="1" type="ORF">Vadar_030996</name>
</gene>
<proteinExistence type="predicted"/>
<dbReference type="EMBL" id="CM037157">
    <property type="protein sequence ID" value="KAH7850321.1"/>
    <property type="molecule type" value="Genomic_DNA"/>
</dbReference>
<protein>
    <submittedName>
        <fullName evidence="1">Uncharacterized protein</fullName>
    </submittedName>
</protein>
<organism evidence="1 2">
    <name type="scientific">Vaccinium darrowii</name>
    <dbReference type="NCBI Taxonomy" id="229202"/>
    <lineage>
        <taxon>Eukaryota</taxon>
        <taxon>Viridiplantae</taxon>
        <taxon>Streptophyta</taxon>
        <taxon>Embryophyta</taxon>
        <taxon>Tracheophyta</taxon>
        <taxon>Spermatophyta</taxon>
        <taxon>Magnoliopsida</taxon>
        <taxon>eudicotyledons</taxon>
        <taxon>Gunneridae</taxon>
        <taxon>Pentapetalae</taxon>
        <taxon>asterids</taxon>
        <taxon>Ericales</taxon>
        <taxon>Ericaceae</taxon>
        <taxon>Vaccinioideae</taxon>
        <taxon>Vaccinieae</taxon>
        <taxon>Vaccinium</taxon>
    </lineage>
</organism>
<reference evidence="1 2" key="1">
    <citation type="journal article" date="2021" name="Hortic Res">
        <title>High-quality reference genome and annotation aids understanding of berry development for evergreen blueberry (Vaccinium darrowii).</title>
        <authorList>
            <person name="Yu J."/>
            <person name="Hulse-Kemp A.M."/>
            <person name="Babiker E."/>
            <person name="Staton M."/>
        </authorList>
    </citation>
    <scope>NUCLEOTIDE SEQUENCE [LARGE SCALE GENOMIC DNA]</scope>
    <source>
        <strain evidence="2">cv. NJ 8807/NJ 8810</strain>
        <tissue evidence="1">Young leaf</tissue>
    </source>
</reference>
<evidence type="ECO:0000313" key="1">
    <source>
        <dbReference type="EMBL" id="KAH7850321.1"/>
    </source>
</evidence>
<name>A0ACB7YAA7_9ERIC</name>
<sequence>MEIKNWRRNFGTRSTRLGRGYYQLQAAAETSAAATTGGGSRWRPVWKFLWRKLLKEKRKMMIEYSSNSVHLKGGVPNYDEYTYSQNFDKGLVWDEPDSLSKSFSVRFADPTRIFIFKKKEIM</sequence>